<proteinExistence type="predicted"/>
<evidence type="ECO:0000313" key="3">
    <source>
        <dbReference type="Proteomes" id="UP000198949"/>
    </source>
</evidence>
<sequence length="102" mass="11570">MPYVASRHNSWIVHIIAIIFGIIALIILLHLAFVLLEANPHNPLVNFFADLANWFSWLFRDMFRVDDPKVRAVVNYGLAALVYLAIAGAIASVGRSRWSRHD</sequence>
<dbReference type="Proteomes" id="UP000198949">
    <property type="component" value="Unassembled WGS sequence"/>
</dbReference>
<keyword evidence="1" id="KW-0472">Membrane</keyword>
<evidence type="ECO:0000256" key="1">
    <source>
        <dbReference type="SAM" id="Phobius"/>
    </source>
</evidence>
<protein>
    <recommendedName>
        <fullName evidence="4">YGGT family protein</fullName>
    </recommendedName>
</protein>
<reference evidence="3" key="1">
    <citation type="submission" date="2016-10" db="EMBL/GenBank/DDBJ databases">
        <authorList>
            <person name="Varghese N."/>
            <person name="Submissions S."/>
        </authorList>
    </citation>
    <scope>NUCLEOTIDE SEQUENCE [LARGE SCALE GENOMIC DNA]</scope>
    <source>
        <strain evidence="3">CGMCC 4.3516</strain>
    </source>
</reference>
<name>A0A1G7DTL4_9ACTN</name>
<organism evidence="2 3">
    <name type="scientific">Glycomyces harbinensis</name>
    <dbReference type="NCBI Taxonomy" id="58114"/>
    <lineage>
        <taxon>Bacteria</taxon>
        <taxon>Bacillati</taxon>
        <taxon>Actinomycetota</taxon>
        <taxon>Actinomycetes</taxon>
        <taxon>Glycomycetales</taxon>
        <taxon>Glycomycetaceae</taxon>
        <taxon>Glycomyces</taxon>
    </lineage>
</organism>
<evidence type="ECO:0008006" key="4">
    <source>
        <dbReference type="Google" id="ProtNLM"/>
    </source>
</evidence>
<dbReference type="EMBL" id="FNAD01000028">
    <property type="protein sequence ID" value="SDE54834.1"/>
    <property type="molecule type" value="Genomic_DNA"/>
</dbReference>
<keyword evidence="1" id="KW-0812">Transmembrane</keyword>
<dbReference type="AlphaFoldDB" id="A0A1G7DTL4"/>
<accession>A0A1G7DTL4</accession>
<keyword evidence="3" id="KW-1185">Reference proteome</keyword>
<dbReference type="OrthoDB" id="3481760at2"/>
<evidence type="ECO:0000313" key="2">
    <source>
        <dbReference type="EMBL" id="SDE54834.1"/>
    </source>
</evidence>
<keyword evidence="1" id="KW-1133">Transmembrane helix</keyword>
<feature type="transmembrane region" description="Helical" evidence="1">
    <location>
        <begin position="73"/>
        <end position="93"/>
    </location>
</feature>
<gene>
    <name evidence="2" type="ORF">SAMN05216270_12834</name>
</gene>
<dbReference type="RefSeq" id="WP_143015122.1">
    <property type="nucleotide sequence ID" value="NZ_FNAD01000028.1"/>
</dbReference>
<dbReference type="STRING" id="58114.SAMN05216270_12834"/>
<feature type="transmembrane region" description="Helical" evidence="1">
    <location>
        <begin position="12"/>
        <end position="36"/>
    </location>
</feature>